<keyword evidence="2" id="KW-1185">Reference proteome</keyword>
<accession>A0ABT2FMM2</accession>
<dbReference type="PANTHER" id="PTHR38774">
    <property type="entry name" value="CYTOPLASMIC PROTEIN-RELATED"/>
    <property type="match status" value="1"/>
</dbReference>
<evidence type="ECO:0000313" key="1">
    <source>
        <dbReference type="EMBL" id="MCS4557583.1"/>
    </source>
</evidence>
<evidence type="ECO:0000313" key="2">
    <source>
        <dbReference type="Proteomes" id="UP001201549"/>
    </source>
</evidence>
<name>A0ABT2FMM2_9GAMM</name>
<dbReference type="RefSeq" id="WP_238897057.1">
    <property type="nucleotide sequence ID" value="NZ_JAKOGG010000010.1"/>
</dbReference>
<reference evidence="1 2" key="1">
    <citation type="submission" date="2022-02" db="EMBL/GenBank/DDBJ databases">
        <authorList>
            <person name="Zhuang L."/>
        </authorList>
    </citation>
    <scope>NUCLEOTIDE SEQUENCE [LARGE SCALE GENOMIC DNA]</scope>
    <source>
        <strain evidence="1 2">C32</strain>
    </source>
</reference>
<gene>
    <name evidence="1" type="ORF">L9G74_14125</name>
</gene>
<proteinExistence type="predicted"/>
<reference evidence="2" key="2">
    <citation type="submission" date="2023-07" db="EMBL/GenBank/DDBJ databases">
        <title>Shewanella mangrovi sp. nov., an acetaldehyde- degrading bacterium isolated from mangrove sediment.</title>
        <authorList>
            <person name="Liu Y."/>
        </authorList>
    </citation>
    <scope>NUCLEOTIDE SEQUENCE [LARGE SCALE GENOMIC DNA]</scope>
    <source>
        <strain evidence="2">C32</strain>
    </source>
</reference>
<protein>
    <submittedName>
        <fullName evidence="1">DUF1249 domain-containing protein</fullName>
    </submittedName>
</protein>
<dbReference type="Pfam" id="PF06853">
    <property type="entry name" value="DUF1249"/>
    <property type="match status" value="1"/>
</dbReference>
<dbReference type="PANTHER" id="PTHR38774:SF1">
    <property type="entry name" value="CYTOPLASMIC PROTEIN"/>
    <property type="match status" value="1"/>
</dbReference>
<dbReference type="Proteomes" id="UP001201549">
    <property type="component" value="Unassembled WGS sequence"/>
</dbReference>
<organism evidence="1 2">
    <name type="scientific">Shewanella electrica</name>
    <dbReference type="NCBI Taxonomy" id="515560"/>
    <lineage>
        <taxon>Bacteria</taxon>
        <taxon>Pseudomonadati</taxon>
        <taxon>Pseudomonadota</taxon>
        <taxon>Gammaproteobacteria</taxon>
        <taxon>Alteromonadales</taxon>
        <taxon>Shewanellaceae</taxon>
        <taxon>Shewanella</taxon>
    </lineage>
</organism>
<dbReference type="EMBL" id="JAKOGG010000010">
    <property type="protein sequence ID" value="MCS4557583.1"/>
    <property type="molecule type" value="Genomic_DNA"/>
</dbReference>
<sequence length="147" mass="16842">MAKTALKERYQPNVNQFLALCGRNYALIQRWLPDECALGDKWQVSGNFGRLDVELLENTPYTQLVSITRTVDTQGIVPVPKVTVRVYHDAQLAEVLSSQQIFRLKAVYDYPNLRMHHPDEKYQVNAFLEDLLKIDCHASLHASHSFG</sequence>
<comment type="caution">
    <text evidence="1">The sequence shown here is derived from an EMBL/GenBank/DDBJ whole genome shotgun (WGS) entry which is preliminary data.</text>
</comment>
<dbReference type="InterPro" id="IPR009659">
    <property type="entry name" value="DUF1249"/>
</dbReference>